<accession>A0A8S5NZM8</accession>
<name>A0A8S5NZM8_9CAUD</name>
<sequence>MNSEEIKKYCEHNFSTHKATLIQDTDRYCIIDWRRADGSSNCYVNYIVDKKRGSLIVSGDLGDSIATWFNAVTPAKLKGYIHNDVEYYIGKFQCTSDKYAQDADDVVKDIKEYVDDDELRAAFLESENEVFDTLEEMWEEVADEVSSCIYGDKFFPSDRLEKLFPESWEWLPLCGQRIKLRCYMWAEGFYMACEQLGI</sequence>
<reference evidence="1" key="1">
    <citation type="journal article" date="2021" name="Proc. Natl. Acad. Sci. U.S.A.">
        <title>A Catalog of Tens of Thousands of Viruses from Human Metagenomes Reveals Hidden Associations with Chronic Diseases.</title>
        <authorList>
            <person name="Tisza M.J."/>
            <person name="Buck C.B."/>
        </authorList>
    </citation>
    <scope>NUCLEOTIDE SEQUENCE</scope>
    <source>
        <strain evidence="1">Ctwhn18</strain>
    </source>
</reference>
<protein>
    <submittedName>
        <fullName evidence="1">Uncharacterized protein</fullName>
    </submittedName>
</protein>
<proteinExistence type="predicted"/>
<organism evidence="1">
    <name type="scientific">Siphoviridae sp. ctwhn18</name>
    <dbReference type="NCBI Taxonomy" id="2825733"/>
    <lineage>
        <taxon>Viruses</taxon>
        <taxon>Duplodnaviria</taxon>
        <taxon>Heunggongvirae</taxon>
        <taxon>Uroviricota</taxon>
        <taxon>Caudoviricetes</taxon>
    </lineage>
</organism>
<dbReference type="EMBL" id="BK015295">
    <property type="protein sequence ID" value="DAD99884.1"/>
    <property type="molecule type" value="Genomic_DNA"/>
</dbReference>
<evidence type="ECO:0000313" key="1">
    <source>
        <dbReference type="EMBL" id="DAD99884.1"/>
    </source>
</evidence>